<keyword evidence="3" id="KW-1185">Reference proteome</keyword>
<dbReference type="PANTHER" id="PTHR43245">
    <property type="entry name" value="BIFUNCTIONAL POLYMYXIN RESISTANCE PROTEIN ARNA"/>
    <property type="match status" value="1"/>
</dbReference>
<dbReference type="PANTHER" id="PTHR43245:SF13">
    <property type="entry name" value="UDP-D-APIOSE_UDP-D-XYLOSE SYNTHASE 2"/>
    <property type="match status" value="1"/>
</dbReference>
<protein>
    <submittedName>
        <fullName evidence="2">NAD-dependent epimerase/dehydratase</fullName>
    </submittedName>
</protein>
<dbReference type="InterPro" id="IPR050177">
    <property type="entry name" value="Lipid_A_modif_metabolic_enz"/>
</dbReference>
<dbReference type="HOGENOM" id="CLU_882268_0_0_3"/>
<dbReference type="Pfam" id="PF01370">
    <property type="entry name" value="Epimerase"/>
    <property type="match status" value="1"/>
</dbReference>
<dbReference type="EMBL" id="CP001291">
    <property type="protein sequence ID" value="ACK71084.1"/>
    <property type="molecule type" value="Genomic_DNA"/>
</dbReference>
<evidence type="ECO:0000313" key="3">
    <source>
        <dbReference type="Proteomes" id="UP000002384"/>
    </source>
</evidence>
<name>B7KKW5_GLOC7</name>
<dbReference type="eggNOG" id="COG0451">
    <property type="taxonomic scope" value="Bacteria"/>
</dbReference>
<dbReference type="Proteomes" id="UP000002384">
    <property type="component" value="Chromosome"/>
</dbReference>
<dbReference type="KEGG" id="cyc:PCC7424_2672"/>
<feature type="domain" description="NAD-dependent epimerase/dehydratase" evidence="1">
    <location>
        <begin position="4"/>
        <end position="224"/>
    </location>
</feature>
<sequence length="315" mass="36184">MKRIFITGASGCIGHYLAEALIEETDHELFFLVRNPDKLKFNYHHRDGLHLLKGDLQEIEQYSDLLKTIDVAILAATTWGGIEETNQINVIKTLALIKLLDPQRCEQVLYFSTASILNQNNEPLREAGEIGTTYIRSKYDCYTQLSQLEISPKITTLFPTLVLGGDENKPYSHLYEGLPEVLKWIDLIRWFKADGSFHFIHAKDIAQVVKYLVEHPLTSEKTIVLGNQRTTVNEAIKKISGYLHKKIYFQIALSIGLANVFIKLFQLKMQDWDRFSLDYRHFTHKKTFTPASFGLNNYCSTLEEALKLRGIVSKQ</sequence>
<dbReference type="SUPFAM" id="SSF51735">
    <property type="entry name" value="NAD(P)-binding Rossmann-fold domains"/>
    <property type="match status" value="1"/>
</dbReference>
<reference evidence="3" key="1">
    <citation type="journal article" date="2011" name="MBio">
        <title>Novel metabolic attributes of the genus Cyanothece, comprising a group of unicellular nitrogen-fixing Cyanobacteria.</title>
        <authorList>
            <person name="Bandyopadhyay A."/>
            <person name="Elvitigala T."/>
            <person name="Welsh E."/>
            <person name="Stockel J."/>
            <person name="Liberton M."/>
            <person name="Min H."/>
            <person name="Sherman L.A."/>
            <person name="Pakrasi H.B."/>
        </authorList>
    </citation>
    <scope>NUCLEOTIDE SEQUENCE [LARGE SCALE GENOMIC DNA]</scope>
    <source>
        <strain evidence="3">PCC 7424</strain>
    </source>
</reference>
<dbReference type="OrthoDB" id="504638at2"/>
<dbReference type="AlphaFoldDB" id="B7KKW5"/>
<gene>
    <name evidence="2" type="ordered locus">PCC7424_2672</name>
</gene>
<dbReference type="InterPro" id="IPR001509">
    <property type="entry name" value="Epimerase_deHydtase"/>
</dbReference>
<accession>B7KKW5</accession>
<proteinExistence type="predicted"/>
<organism evidence="2 3">
    <name type="scientific">Gloeothece citriformis (strain PCC 7424)</name>
    <name type="common">Cyanothece sp. (strain PCC 7424)</name>
    <dbReference type="NCBI Taxonomy" id="65393"/>
    <lineage>
        <taxon>Bacteria</taxon>
        <taxon>Bacillati</taxon>
        <taxon>Cyanobacteriota</taxon>
        <taxon>Cyanophyceae</taxon>
        <taxon>Oscillatoriophycideae</taxon>
        <taxon>Chroococcales</taxon>
        <taxon>Aphanothecaceae</taxon>
        <taxon>Gloeothece</taxon>
        <taxon>Gloeothece citriformis</taxon>
    </lineage>
</organism>
<dbReference type="RefSeq" id="WP_015954685.1">
    <property type="nucleotide sequence ID" value="NC_011729.1"/>
</dbReference>
<dbReference type="STRING" id="65393.PCC7424_2672"/>
<evidence type="ECO:0000313" key="2">
    <source>
        <dbReference type="EMBL" id="ACK71084.1"/>
    </source>
</evidence>
<dbReference type="Gene3D" id="3.40.50.720">
    <property type="entry name" value="NAD(P)-binding Rossmann-like Domain"/>
    <property type="match status" value="1"/>
</dbReference>
<dbReference type="InterPro" id="IPR036291">
    <property type="entry name" value="NAD(P)-bd_dom_sf"/>
</dbReference>
<evidence type="ECO:0000259" key="1">
    <source>
        <dbReference type="Pfam" id="PF01370"/>
    </source>
</evidence>